<dbReference type="GO" id="GO:0006515">
    <property type="term" value="P:protein quality control for misfolded or incompletely synthesized proteins"/>
    <property type="evidence" value="ECO:0007669"/>
    <property type="project" value="UniProtKB-UniRule"/>
</dbReference>
<comment type="function">
    <text evidence="6">Hydrolyzes ribosome-free peptidyl-tRNAs (with 1 or more amino acids incorporated), which drop off the ribosome during protein synthesis, or as a result of ribosome stalling.</text>
</comment>
<comment type="catalytic activity">
    <reaction evidence="6">
        <text>an N-acyl-L-alpha-aminoacyl-tRNA + H2O = an N-acyl-L-amino acid + a tRNA + H(+)</text>
        <dbReference type="Rhea" id="RHEA:54448"/>
        <dbReference type="Rhea" id="RHEA-COMP:10123"/>
        <dbReference type="Rhea" id="RHEA-COMP:13883"/>
        <dbReference type="ChEBI" id="CHEBI:15377"/>
        <dbReference type="ChEBI" id="CHEBI:15378"/>
        <dbReference type="ChEBI" id="CHEBI:59874"/>
        <dbReference type="ChEBI" id="CHEBI:78442"/>
        <dbReference type="ChEBI" id="CHEBI:138191"/>
        <dbReference type="EC" id="3.1.1.29"/>
    </reaction>
</comment>
<evidence type="ECO:0000256" key="4">
    <source>
        <dbReference type="ARBA" id="ARBA00022884"/>
    </source>
</evidence>
<dbReference type="GO" id="GO:0072344">
    <property type="term" value="P:rescue of stalled ribosome"/>
    <property type="evidence" value="ECO:0007669"/>
    <property type="project" value="UniProtKB-UniRule"/>
</dbReference>
<dbReference type="Proteomes" id="UP000317171">
    <property type="component" value="Chromosome"/>
</dbReference>
<comment type="caution">
    <text evidence="6">Lacks conserved residue(s) required for the propagation of feature annotation.</text>
</comment>
<gene>
    <name evidence="6 7" type="primary">pth</name>
    <name evidence="7" type="ORF">Pan241w_14250</name>
</gene>
<evidence type="ECO:0000256" key="5">
    <source>
        <dbReference type="ARBA" id="ARBA00050038"/>
    </source>
</evidence>
<name>A0A517RBX5_9PLAN</name>
<dbReference type="AlphaFoldDB" id="A0A517RBX5"/>
<evidence type="ECO:0000256" key="6">
    <source>
        <dbReference type="HAMAP-Rule" id="MF_00083"/>
    </source>
</evidence>
<keyword evidence="2 6" id="KW-0820">tRNA-binding</keyword>
<dbReference type="SUPFAM" id="SSF53178">
    <property type="entry name" value="Peptidyl-tRNA hydrolase-like"/>
    <property type="match status" value="1"/>
</dbReference>
<keyword evidence="3 6" id="KW-0378">Hydrolase</keyword>
<dbReference type="HAMAP" id="MF_00083">
    <property type="entry name" value="Pept_tRNA_hydro_bact"/>
    <property type="match status" value="1"/>
</dbReference>
<feature type="site" description="Stabilizes the basic form of H active site to accept a proton" evidence="6">
    <location>
        <position position="100"/>
    </location>
</feature>
<comment type="subunit">
    <text evidence="6">Monomer.</text>
</comment>
<comment type="subcellular location">
    <subcellularLocation>
        <location evidence="6">Cytoplasm</location>
    </subcellularLocation>
</comment>
<evidence type="ECO:0000313" key="7">
    <source>
        <dbReference type="EMBL" id="QDT41365.1"/>
    </source>
</evidence>
<dbReference type="NCBIfam" id="TIGR00447">
    <property type="entry name" value="pth"/>
    <property type="match status" value="1"/>
</dbReference>
<dbReference type="Gene3D" id="3.40.50.1470">
    <property type="entry name" value="Peptidyl-tRNA hydrolase"/>
    <property type="match status" value="1"/>
</dbReference>
<dbReference type="GO" id="GO:0004045">
    <property type="term" value="F:peptidyl-tRNA hydrolase activity"/>
    <property type="evidence" value="ECO:0007669"/>
    <property type="project" value="UniProtKB-UniRule"/>
</dbReference>
<dbReference type="FunFam" id="3.40.50.1470:FF:000001">
    <property type="entry name" value="Peptidyl-tRNA hydrolase"/>
    <property type="match status" value="1"/>
</dbReference>
<feature type="site" description="Discriminates between blocked and unblocked aminoacyl-tRNA" evidence="6">
    <location>
        <position position="18"/>
    </location>
</feature>
<protein>
    <recommendedName>
        <fullName evidence="5 6">Peptidyl-tRNA hydrolase</fullName>
        <shortName evidence="6">Pth</shortName>
        <ecNumber evidence="1 6">3.1.1.29</ecNumber>
    </recommendedName>
</protein>
<evidence type="ECO:0000256" key="2">
    <source>
        <dbReference type="ARBA" id="ARBA00022555"/>
    </source>
</evidence>
<dbReference type="KEGG" id="gaz:Pan241w_14250"/>
<feature type="active site" description="Proton acceptor" evidence="6">
    <location>
        <position position="28"/>
    </location>
</feature>
<reference evidence="7 8" key="1">
    <citation type="submission" date="2019-02" db="EMBL/GenBank/DDBJ databases">
        <title>Deep-cultivation of Planctomycetes and their phenomic and genomic characterization uncovers novel biology.</title>
        <authorList>
            <person name="Wiegand S."/>
            <person name="Jogler M."/>
            <person name="Boedeker C."/>
            <person name="Pinto D."/>
            <person name="Vollmers J."/>
            <person name="Rivas-Marin E."/>
            <person name="Kohn T."/>
            <person name="Peeters S.H."/>
            <person name="Heuer A."/>
            <person name="Rast P."/>
            <person name="Oberbeckmann S."/>
            <person name="Bunk B."/>
            <person name="Jeske O."/>
            <person name="Meyerdierks A."/>
            <person name="Storesund J.E."/>
            <person name="Kallscheuer N."/>
            <person name="Luecker S."/>
            <person name="Lage O.M."/>
            <person name="Pohl T."/>
            <person name="Merkel B.J."/>
            <person name="Hornburger P."/>
            <person name="Mueller R.-W."/>
            <person name="Bruemmer F."/>
            <person name="Labrenz M."/>
            <person name="Spormann A.M."/>
            <person name="Op den Camp H."/>
            <person name="Overmann J."/>
            <person name="Amann R."/>
            <person name="Jetten M.S.M."/>
            <person name="Mascher T."/>
            <person name="Medema M.H."/>
            <person name="Devos D.P."/>
            <person name="Kaster A.-K."/>
            <person name="Ovreas L."/>
            <person name="Rohde M."/>
            <person name="Galperin M.Y."/>
            <person name="Jogler C."/>
        </authorList>
    </citation>
    <scope>NUCLEOTIDE SEQUENCE [LARGE SCALE GENOMIC DNA]</scope>
    <source>
        <strain evidence="7 8">Pan241w</strain>
    </source>
</reference>
<keyword evidence="4 6" id="KW-0694">RNA-binding</keyword>
<dbReference type="EMBL" id="CP036269">
    <property type="protein sequence ID" value="QDT41365.1"/>
    <property type="molecule type" value="Genomic_DNA"/>
</dbReference>
<evidence type="ECO:0000313" key="8">
    <source>
        <dbReference type="Proteomes" id="UP000317171"/>
    </source>
</evidence>
<keyword evidence="6" id="KW-0963">Cytoplasm</keyword>
<feature type="binding site" evidence="6">
    <location>
        <position position="73"/>
    </location>
    <ligand>
        <name>tRNA</name>
        <dbReference type="ChEBI" id="CHEBI:17843"/>
    </ligand>
</feature>
<sequence length="199" mass="21328">MFDGLTGGAVKVVVGLGNPGKQYERTRHNVGFDVLSQLAEWHSVSGWKSQFEAEVGEFSFAGEKVLLVAPQTFMNLSGRSVAALVKFFKLPSTDVVVVCDDMNLPVGRLRMRGSGSAGGQKGLQDIIQKLGTQDVPRLRIGVGRPPAGFPAADYVLGRFRSKKDLELIPQAVEAAAKGVECWVQSGLEIAMNQVNAPEG</sequence>
<keyword evidence="8" id="KW-1185">Reference proteome</keyword>
<dbReference type="GO" id="GO:0005737">
    <property type="term" value="C:cytoplasm"/>
    <property type="evidence" value="ECO:0007669"/>
    <property type="project" value="UniProtKB-SubCell"/>
</dbReference>
<feature type="binding site" evidence="6">
    <location>
        <position position="75"/>
    </location>
    <ligand>
        <name>tRNA</name>
        <dbReference type="ChEBI" id="CHEBI:17843"/>
    </ligand>
</feature>
<dbReference type="Pfam" id="PF01195">
    <property type="entry name" value="Pept_tRNA_hydro"/>
    <property type="match status" value="1"/>
</dbReference>
<dbReference type="GO" id="GO:0000049">
    <property type="term" value="F:tRNA binding"/>
    <property type="evidence" value="ECO:0007669"/>
    <property type="project" value="UniProtKB-UniRule"/>
</dbReference>
<evidence type="ECO:0000256" key="1">
    <source>
        <dbReference type="ARBA" id="ARBA00013260"/>
    </source>
</evidence>
<dbReference type="PANTHER" id="PTHR17224">
    <property type="entry name" value="PEPTIDYL-TRNA HYDROLASE"/>
    <property type="match status" value="1"/>
</dbReference>
<accession>A0A517RBX5</accession>
<comment type="function">
    <text evidence="6">Catalyzes the release of premature peptidyl moieties from peptidyl-tRNA molecules trapped in stalled 50S ribosomal subunits, and thus maintains levels of free tRNAs and 50S ribosomes.</text>
</comment>
<comment type="similarity">
    <text evidence="6">Belongs to the PTH family.</text>
</comment>
<dbReference type="CDD" id="cd00462">
    <property type="entry name" value="PTH"/>
    <property type="match status" value="1"/>
</dbReference>
<dbReference type="PANTHER" id="PTHR17224:SF1">
    <property type="entry name" value="PEPTIDYL-TRNA HYDROLASE"/>
    <property type="match status" value="1"/>
</dbReference>
<evidence type="ECO:0000256" key="3">
    <source>
        <dbReference type="ARBA" id="ARBA00022801"/>
    </source>
</evidence>
<dbReference type="InterPro" id="IPR001328">
    <property type="entry name" value="Pept_tRNA_hydro"/>
</dbReference>
<dbReference type="RefSeq" id="WP_232107378.1">
    <property type="nucleotide sequence ID" value="NZ_CP036269.1"/>
</dbReference>
<dbReference type="InterPro" id="IPR036416">
    <property type="entry name" value="Pept_tRNA_hydro_sf"/>
</dbReference>
<organism evidence="7 8">
    <name type="scientific">Gimesia alba</name>
    <dbReference type="NCBI Taxonomy" id="2527973"/>
    <lineage>
        <taxon>Bacteria</taxon>
        <taxon>Pseudomonadati</taxon>
        <taxon>Planctomycetota</taxon>
        <taxon>Planctomycetia</taxon>
        <taxon>Planctomycetales</taxon>
        <taxon>Planctomycetaceae</taxon>
        <taxon>Gimesia</taxon>
    </lineage>
</organism>
<proteinExistence type="inferred from homology"/>
<dbReference type="EC" id="3.1.1.29" evidence="1 6"/>
<feature type="binding site" evidence="6">
    <location>
        <position position="23"/>
    </location>
    <ligand>
        <name>tRNA</name>
        <dbReference type="ChEBI" id="CHEBI:17843"/>
    </ligand>
</feature>